<keyword evidence="1 4" id="KW-0347">Helicase</keyword>
<dbReference type="PANTHER" id="PTHR10492">
    <property type="match status" value="1"/>
</dbReference>
<evidence type="ECO:0000259" key="2">
    <source>
        <dbReference type="Pfam" id="PF05970"/>
    </source>
</evidence>
<dbReference type="GO" id="GO:0043139">
    <property type="term" value="F:5'-3' DNA helicase activity"/>
    <property type="evidence" value="ECO:0007669"/>
    <property type="project" value="UniProtKB-EC"/>
</dbReference>
<comment type="catalytic activity">
    <reaction evidence="1">
        <text>ATP + H2O = ADP + phosphate + H(+)</text>
        <dbReference type="Rhea" id="RHEA:13065"/>
        <dbReference type="ChEBI" id="CHEBI:15377"/>
        <dbReference type="ChEBI" id="CHEBI:15378"/>
        <dbReference type="ChEBI" id="CHEBI:30616"/>
        <dbReference type="ChEBI" id="CHEBI:43474"/>
        <dbReference type="ChEBI" id="CHEBI:456216"/>
        <dbReference type="EC" id="5.6.2.3"/>
    </reaction>
</comment>
<proteinExistence type="inferred from homology"/>
<dbReference type="Pfam" id="PF21530">
    <property type="entry name" value="Pif1_2B_dom"/>
    <property type="match status" value="1"/>
</dbReference>
<dbReference type="GO" id="GO:0006310">
    <property type="term" value="P:DNA recombination"/>
    <property type="evidence" value="ECO:0007669"/>
    <property type="project" value="UniProtKB-KW"/>
</dbReference>
<keyword evidence="1" id="KW-0378">Hydrolase</keyword>
<protein>
    <recommendedName>
        <fullName evidence="1">ATP-dependent DNA helicase</fullName>
        <ecNumber evidence="1">5.6.2.3</ecNumber>
    </recommendedName>
</protein>
<comment type="caution">
    <text evidence="4">The sequence shown here is derived from an EMBL/GenBank/DDBJ whole genome shotgun (WGS) entry which is preliminary data.</text>
</comment>
<evidence type="ECO:0000313" key="4">
    <source>
        <dbReference type="EMBL" id="KAF7841682.1"/>
    </source>
</evidence>
<keyword evidence="1" id="KW-0234">DNA repair</keyword>
<dbReference type="InterPro" id="IPR027417">
    <property type="entry name" value="P-loop_NTPase"/>
</dbReference>
<keyword evidence="1" id="KW-0227">DNA damage</keyword>
<dbReference type="InterPro" id="IPR049163">
    <property type="entry name" value="Pif1-like_2B_dom"/>
</dbReference>
<dbReference type="GO" id="GO:0000723">
    <property type="term" value="P:telomere maintenance"/>
    <property type="evidence" value="ECO:0007669"/>
    <property type="project" value="InterPro"/>
</dbReference>
<comment type="cofactor">
    <cofactor evidence="1">
        <name>Mg(2+)</name>
        <dbReference type="ChEBI" id="CHEBI:18420"/>
    </cofactor>
</comment>
<evidence type="ECO:0000256" key="1">
    <source>
        <dbReference type="RuleBase" id="RU363044"/>
    </source>
</evidence>
<feature type="domain" description="DNA helicase Pif1-like DEAD-box helicase" evidence="2">
    <location>
        <begin position="46"/>
        <end position="215"/>
    </location>
</feature>
<dbReference type="SUPFAM" id="SSF52540">
    <property type="entry name" value="P-loop containing nucleoside triphosphate hydrolases"/>
    <property type="match status" value="2"/>
</dbReference>
<evidence type="ECO:0000313" key="5">
    <source>
        <dbReference type="Proteomes" id="UP000634136"/>
    </source>
</evidence>
<dbReference type="GO" id="GO:0006281">
    <property type="term" value="P:DNA repair"/>
    <property type="evidence" value="ECO:0007669"/>
    <property type="project" value="UniProtKB-KW"/>
</dbReference>
<dbReference type="EMBL" id="JAAIUW010000002">
    <property type="protein sequence ID" value="KAF7841682.1"/>
    <property type="molecule type" value="Genomic_DNA"/>
</dbReference>
<comment type="similarity">
    <text evidence="1">Belongs to the helicase family.</text>
</comment>
<keyword evidence="1" id="KW-0067">ATP-binding</keyword>
<keyword evidence="1" id="KW-0547">Nucleotide-binding</keyword>
<evidence type="ECO:0000259" key="3">
    <source>
        <dbReference type="Pfam" id="PF21530"/>
    </source>
</evidence>
<dbReference type="InterPro" id="IPR010285">
    <property type="entry name" value="DNA_helicase_pif1-like_DEAD"/>
</dbReference>
<dbReference type="GO" id="GO:0005524">
    <property type="term" value="F:ATP binding"/>
    <property type="evidence" value="ECO:0007669"/>
    <property type="project" value="UniProtKB-KW"/>
</dbReference>
<keyword evidence="5" id="KW-1185">Reference proteome</keyword>
<dbReference type="Gene3D" id="3.40.50.300">
    <property type="entry name" value="P-loop containing nucleotide triphosphate hydrolases"/>
    <property type="match status" value="1"/>
</dbReference>
<accession>A0A835CJR5</accession>
<sequence length="359" mass="40280">MGGTLEIFHLCHYQLMSNIDNALMSEELNYDRNILRTQHSQFVSSLTTEKRNVYDLIMDSVYRSEGGVFFVNGFGGSGKIFIWNTLTSALRSRGDIVLAGRTAHSRFPIPLDCNLKSTCNIMQGSDLANLMVHTKLIIWDEAPMVHRYCFETLDRSLRDIMGNNNLECDTKPFGGKVVVFGDDCRQILPVIPRGSRQDIVLASLNSSYIWDSCKIGDGLIGDMVNDEESEITVPGAILISEESIYLSSDSICSQDQDSELAYIYTTEFLNTISGSGLHYHELKLKVGAPVMLMRNIDKSMRLCNGTKLIITRLCNHVVEAMILSGVALRDCAKLYVESEFRLARMLSKEDDTYNYTING</sequence>
<dbReference type="AlphaFoldDB" id="A0A835CJR5"/>
<reference evidence="4" key="1">
    <citation type="submission" date="2020-09" db="EMBL/GenBank/DDBJ databases">
        <title>Genome-Enabled Discovery of Anthraquinone Biosynthesis in Senna tora.</title>
        <authorList>
            <person name="Kang S.-H."/>
            <person name="Pandey R.P."/>
            <person name="Lee C.-M."/>
            <person name="Sim J.-S."/>
            <person name="Jeong J.-T."/>
            <person name="Choi B.-S."/>
            <person name="Jung M."/>
            <person name="Ginzburg D."/>
            <person name="Zhao K."/>
            <person name="Won S.Y."/>
            <person name="Oh T.-J."/>
            <person name="Yu Y."/>
            <person name="Kim N.-H."/>
            <person name="Lee O.R."/>
            <person name="Lee T.-H."/>
            <person name="Bashyal P."/>
            <person name="Kim T.-S."/>
            <person name="Lee W.-H."/>
            <person name="Kawkins C."/>
            <person name="Kim C.-K."/>
            <person name="Kim J.S."/>
            <person name="Ahn B.O."/>
            <person name="Rhee S.Y."/>
            <person name="Sohng J.K."/>
        </authorList>
    </citation>
    <scope>NUCLEOTIDE SEQUENCE</scope>
    <source>
        <tissue evidence="4">Leaf</tissue>
    </source>
</reference>
<name>A0A835CJR5_9FABA</name>
<feature type="domain" description="DNA helicase Pif1-like 2B" evidence="3">
    <location>
        <begin position="267"/>
        <end position="313"/>
    </location>
</feature>
<organism evidence="4 5">
    <name type="scientific">Senna tora</name>
    <dbReference type="NCBI Taxonomy" id="362788"/>
    <lineage>
        <taxon>Eukaryota</taxon>
        <taxon>Viridiplantae</taxon>
        <taxon>Streptophyta</taxon>
        <taxon>Embryophyta</taxon>
        <taxon>Tracheophyta</taxon>
        <taxon>Spermatophyta</taxon>
        <taxon>Magnoliopsida</taxon>
        <taxon>eudicotyledons</taxon>
        <taxon>Gunneridae</taxon>
        <taxon>Pentapetalae</taxon>
        <taxon>rosids</taxon>
        <taxon>fabids</taxon>
        <taxon>Fabales</taxon>
        <taxon>Fabaceae</taxon>
        <taxon>Caesalpinioideae</taxon>
        <taxon>Cassia clade</taxon>
        <taxon>Senna</taxon>
    </lineage>
</organism>
<dbReference type="EC" id="5.6.2.3" evidence="1"/>
<dbReference type="Proteomes" id="UP000634136">
    <property type="component" value="Unassembled WGS sequence"/>
</dbReference>
<dbReference type="GO" id="GO:0016787">
    <property type="term" value="F:hydrolase activity"/>
    <property type="evidence" value="ECO:0007669"/>
    <property type="project" value="UniProtKB-KW"/>
</dbReference>
<gene>
    <name evidence="4" type="ORF">G2W53_003980</name>
</gene>
<keyword evidence="1" id="KW-0233">DNA recombination</keyword>
<dbReference type="PANTHER" id="PTHR10492:SF101">
    <property type="entry name" value="ATP-DEPENDENT DNA HELICASE"/>
    <property type="match status" value="1"/>
</dbReference>
<dbReference type="Pfam" id="PF05970">
    <property type="entry name" value="PIF1"/>
    <property type="match status" value="1"/>
</dbReference>
<dbReference type="OrthoDB" id="1426881at2759"/>